<dbReference type="InterPro" id="IPR043129">
    <property type="entry name" value="ATPase_NBD"/>
</dbReference>
<dbReference type="GO" id="GO:0005737">
    <property type="term" value="C:cytoplasm"/>
    <property type="evidence" value="ECO:0007669"/>
    <property type="project" value="UniProtKB-SubCell"/>
</dbReference>
<evidence type="ECO:0000256" key="7">
    <source>
        <dbReference type="ARBA" id="ARBA00022490"/>
    </source>
</evidence>
<gene>
    <name evidence="16" type="primary">coaX</name>
    <name evidence="17" type="ORF">ABB29_08740</name>
</gene>
<keyword evidence="7 16" id="KW-0963">Cytoplasm</keyword>
<evidence type="ECO:0000256" key="12">
    <source>
        <dbReference type="ARBA" id="ARBA00022958"/>
    </source>
</evidence>
<feature type="active site" description="Proton acceptor" evidence="16">
    <location>
        <position position="103"/>
    </location>
</feature>
<dbReference type="GO" id="GO:0015937">
    <property type="term" value="P:coenzyme A biosynthetic process"/>
    <property type="evidence" value="ECO:0007669"/>
    <property type="project" value="UniProtKB-UniRule"/>
</dbReference>
<keyword evidence="12 16" id="KW-0630">Potassium</keyword>
<evidence type="ECO:0000256" key="15">
    <source>
        <dbReference type="ARBA" id="ARBA00040883"/>
    </source>
</evidence>
<evidence type="ECO:0000313" key="18">
    <source>
        <dbReference type="Proteomes" id="UP000052052"/>
    </source>
</evidence>
<keyword evidence="9 16" id="KW-0547">Nucleotide-binding</keyword>
<dbReference type="Proteomes" id="UP000052052">
    <property type="component" value="Unassembled WGS sequence"/>
</dbReference>
<feature type="binding site" evidence="16">
    <location>
        <position position="127"/>
    </location>
    <ligand>
        <name>ATP</name>
        <dbReference type="ChEBI" id="CHEBI:30616"/>
    </ligand>
</feature>
<comment type="similarity">
    <text evidence="14 16">Belongs to the type III pantothenate kinase family.</text>
</comment>
<sequence length="258" mass="27058">MSRWLFDLGNTRLKIARLGDDGQLLDVNAIAHAGQDFADALARSLDDAHGHAYVASVASAALNQQLREQLIQRFKCISMARSSAGWGSTLRIAYPDPARLGVDRFLAMLGARMLCSQDAVLVVGIGTAVTVDLVDADGRHHGGLIAPSPALMRQSLQQAAAQLPASGGEPRPFADNTADGLASGALFSTIGLIERCQRQASELLQQPARLILHGGGAPPLWSFLPASQHAPSLVLEGLAVWARAGLSSAAATDRIAAC</sequence>
<evidence type="ECO:0000256" key="1">
    <source>
        <dbReference type="ARBA" id="ARBA00001206"/>
    </source>
</evidence>
<comment type="pathway">
    <text evidence="4 16">Cofactor biosynthesis; coenzyme A biosynthesis; CoA from (R)-pantothenate: step 1/5.</text>
</comment>
<comment type="caution">
    <text evidence="17">The sequence shown here is derived from an EMBL/GenBank/DDBJ whole genome shotgun (WGS) entry which is preliminary data.</text>
</comment>
<evidence type="ECO:0000256" key="11">
    <source>
        <dbReference type="ARBA" id="ARBA00022840"/>
    </source>
</evidence>
<comment type="function">
    <text evidence="16">Catalyzes the phosphorylation of pantothenate (Pan), the first step in CoA biosynthesis.</text>
</comment>
<dbReference type="GO" id="GO:0005524">
    <property type="term" value="F:ATP binding"/>
    <property type="evidence" value="ECO:0007669"/>
    <property type="project" value="UniProtKB-UniRule"/>
</dbReference>
<comment type="cofactor">
    <cofactor evidence="2">
        <name>K(+)</name>
        <dbReference type="ChEBI" id="CHEBI:29103"/>
    </cofactor>
</comment>
<dbReference type="PATRIC" id="fig|344882.3.peg.3107"/>
<feature type="binding site" evidence="16">
    <location>
        <begin position="101"/>
        <end position="104"/>
    </location>
    <ligand>
        <name>substrate</name>
    </ligand>
</feature>
<dbReference type="Gene3D" id="3.30.420.40">
    <property type="match status" value="2"/>
</dbReference>
<dbReference type="OrthoDB" id="9781305at2"/>
<keyword evidence="11 16" id="KW-0067">ATP-binding</keyword>
<evidence type="ECO:0000256" key="2">
    <source>
        <dbReference type="ARBA" id="ARBA00001958"/>
    </source>
</evidence>
<dbReference type="AlphaFoldDB" id="A0A0R0CJU0"/>
<organism evidence="17 18">
    <name type="scientific">Pseudoxanthomonas dokdonensis</name>
    <dbReference type="NCBI Taxonomy" id="344882"/>
    <lineage>
        <taxon>Bacteria</taxon>
        <taxon>Pseudomonadati</taxon>
        <taxon>Pseudomonadota</taxon>
        <taxon>Gammaproteobacteria</taxon>
        <taxon>Lysobacterales</taxon>
        <taxon>Lysobacteraceae</taxon>
        <taxon>Pseudoxanthomonas</taxon>
    </lineage>
</organism>
<dbReference type="InterPro" id="IPR004619">
    <property type="entry name" value="Type_III_PanK"/>
</dbReference>
<evidence type="ECO:0000256" key="9">
    <source>
        <dbReference type="ARBA" id="ARBA00022741"/>
    </source>
</evidence>
<dbReference type="Pfam" id="PF03309">
    <property type="entry name" value="Pan_kinase"/>
    <property type="match status" value="1"/>
</dbReference>
<comment type="catalytic activity">
    <reaction evidence="1 16">
        <text>(R)-pantothenate + ATP = (R)-4'-phosphopantothenate + ADP + H(+)</text>
        <dbReference type="Rhea" id="RHEA:16373"/>
        <dbReference type="ChEBI" id="CHEBI:10986"/>
        <dbReference type="ChEBI" id="CHEBI:15378"/>
        <dbReference type="ChEBI" id="CHEBI:29032"/>
        <dbReference type="ChEBI" id="CHEBI:30616"/>
        <dbReference type="ChEBI" id="CHEBI:456216"/>
        <dbReference type="EC" id="2.7.1.33"/>
    </reaction>
</comment>
<name>A0A0R0CJU0_9GAMM</name>
<comment type="subcellular location">
    <subcellularLocation>
        <location evidence="3 16">Cytoplasm</location>
    </subcellularLocation>
</comment>
<dbReference type="UniPathway" id="UPA00241">
    <property type="reaction ID" value="UER00352"/>
</dbReference>
<dbReference type="NCBIfam" id="TIGR00671">
    <property type="entry name" value="baf"/>
    <property type="match status" value="1"/>
</dbReference>
<evidence type="ECO:0000256" key="13">
    <source>
        <dbReference type="ARBA" id="ARBA00022993"/>
    </source>
</evidence>
<dbReference type="RefSeq" id="WP_057658254.1">
    <property type="nucleotide sequence ID" value="NZ_LDJL01000009.1"/>
</dbReference>
<keyword evidence="8 16" id="KW-0808">Transferase</keyword>
<keyword evidence="13 16" id="KW-0173">Coenzyme A biosynthesis</keyword>
<keyword evidence="10 16" id="KW-0418">Kinase</keyword>
<evidence type="ECO:0000256" key="10">
    <source>
        <dbReference type="ARBA" id="ARBA00022777"/>
    </source>
</evidence>
<dbReference type="EMBL" id="LDJL01000009">
    <property type="protein sequence ID" value="KRG69558.1"/>
    <property type="molecule type" value="Genomic_DNA"/>
</dbReference>
<evidence type="ECO:0000256" key="3">
    <source>
        <dbReference type="ARBA" id="ARBA00004496"/>
    </source>
</evidence>
<reference evidence="17 18" key="1">
    <citation type="submission" date="2015-05" db="EMBL/GenBank/DDBJ databases">
        <title>Genome sequencing and analysis of members of genus Stenotrophomonas.</title>
        <authorList>
            <person name="Patil P.P."/>
            <person name="Midha S."/>
            <person name="Patil P.B."/>
        </authorList>
    </citation>
    <scope>NUCLEOTIDE SEQUENCE [LARGE SCALE GENOMIC DNA]</scope>
    <source>
        <strain evidence="17 18">DSM 21858</strain>
    </source>
</reference>
<comment type="cofactor">
    <cofactor evidence="16">
        <name>NH4(+)</name>
        <dbReference type="ChEBI" id="CHEBI:28938"/>
    </cofactor>
    <cofactor evidence="16">
        <name>K(+)</name>
        <dbReference type="ChEBI" id="CHEBI:29103"/>
    </cofactor>
    <text evidence="16">A monovalent cation. Ammonium or potassium.</text>
</comment>
<dbReference type="EC" id="2.7.1.33" evidence="6 16"/>
<protein>
    <recommendedName>
        <fullName evidence="15 16">Type III pantothenate kinase</fullName>
        <ecNumber evidence="6 16">2.7.1.33</ecNumber>
    </recommendedName>
    <alternativeName>
        <fullName evidence="16">PanK-III</fullName>
    </alternativeName>
    <alternativeName>
        <fullName evidence="16">Pantothenic acid kinase</fullName>
    </alternativeName>
</protein>
<feature type="binding site" evidence="16">
    <location>
        <position position="94"/>
    </location>
    <ligand>
        <name>substrate</name>
    </ligand>
</feature>
<dbReference type="GO" id="GO:0004594">
    <property type="term" value="F:pantothenate kinase activity"/>
    <property type="evidence" value="ECO:0007669"/>
    <property type="project" value="UniProtKB-UniRule"/>
</dbReference>
<evidence type="ECO:0000256" key="14">
    <source>
        <dbReference type="ARBA" id="ARBA00038036"/>
    </source>
</evidence>
<evidence type="ECO:0000256" key="6">
    <source>
        <dbReference type="ARBA" id="ARBA00012102"/>
    </source>
</evidence>
<evidence type="ECO:0000256" key="8">
    <source>
        <dbReference type="ARBA" id="ARBA00022679"/>
    </source>
</evidence>
<proteinExistence type="inferred from homology"/>
<comment type="subunit">
    <text evidence="5 16">Homodimer.</text>
</comment>
<feature type="binding site" evidence="16">
    <location>
        <begin position="7"/>
        <end position="14"/>
    </location>
    <ligand>
        <name>ATP</name>
        <dbReference type="ChEBI" id="CHEBI:30616"/>
    </ligand>
</feature>
<evidence type="ECO:0000256" key="16">
    <source>
        <dbReference type="HAMAP-Rule" id="MF_01274"/>
    </source>
</evidence>
<evidence type="ECO:0000256" key="5">
    <source>
        <dbReference type="ARBA" id="ARBA00011738"/>
    </source>
</evidence>
<dbReference type="CDD" id="cd24015">
    <property type="entry name" value="ASKHA_NBD_PanK-III"/>
    <property type="match status" value="1"/>
</dbReference>
<evidence type="ECO:0000256" key="4">
    <source>
        <dbReference type="ARBA" id="ARBA00005225"/>
    </source>
</evidence>
<comment type="caution">
    <text evidence="16">Lacks conserved residue(s) required for the propagation of feature annotation.</text>
</comment>
<dbReference type="PANTHER" id="PTHR34265:SF1">
    <property type="entry name" value="TYPE III PANTOTHENATE KINASE"/>
    <property type="match status" value="1"/>
</dbReference>
<accession>A0A0R0CJU0</accession>
<keyword evidence="18" id="KW-1185">Reference proteome</keyword>
<dbReference type="SUPFAM" id="SSF53067">
    <property type="entry name" value="Actin-like ATPase domain"/>
    <property type="match status" value="2"/>
</dbReference>
<evidence type="ECO:0000313" key="17">
    <source>
        <dbReference type="EMBL" id="KRG69558.1"/>
    </source>
</evidence>
<dbReference type="STRING" id="344882.ABB29_08740"/>
<feature type="binding site" evidence="16">
    <location>
        <position position="177"/>
    </location>
    <ligand>
        <name>substrate</name>
    </ligand>
</feature>
<dbReference type="HAMAP" id="MF_01274">
    <property type="entry name" value="Pantothen_kinase_3"/>
    <property type="match status" value="1"/>
</dbReference>
<dbReference type="PANTHER" id="PTHR34265">
    <property type="entry name" value="TYPE III PANTOTHENATE KINASE"/>
    <property type="match status" value="1"/>
</dbReference>